<dbReference type="Gene3D" id="1.10.510.10">
    <property type="entry name" value="Transferase(Phosphotransferase) domain 1"/>
    <property type="match status" value="1"/>
</dbReference>
<gene>
    <name evidence="9" type="ORF">B0H16DRAFT_479153</name>
</gene>
<dbReference type="InterPro" id="IPR000719">
    <property type="entry name" value="Prot_kinase_dom"/>
</dbReference>
<dbReference type="PROSITE" id="PS00108">
    <property type="entry name" value="PROTEIN_KINASE_ST"/>
    <property type="match status" value="1"/>
</dbReference>
<dbReference type="PANTHER" id="PTHR45646:SF11">
    <property type="entry name" value="SERINE_THREONINE-PROTEIN KINASE DOA"/>
    <property type="match status" value="1"/>
</dbReference>
<evidence type="ECO:0000313" key="9">
    <source>
        <dbReference type="EMBL" id="KAJ7783125.1"/>
    </source>
</evidence>
<evidence type="ECO:0000256" key="6">
    <source>
        <dbReference type="PROSITE-ProRule" id="PRU10141"/>
    </source>
</evidence>
<keyword evidence="1 7" id="KW-0723">Serine/threonine-protein kinase</keyword>
<evidence type="ECO:0000256" key="4">
    <source>
        <dbReference type="ARBA" id="ARBA00022777"/>
    </source>
</evidence>
<protein>
    <submittedName>
        <fullName evidence="9">Kinase-like domain-containing protein</fullName>
    </submittedName>
</protein>
<dbReference type="EMBL" id="JARKIB010000003">
    <property type="protein sequence ID" value="KAJ7783125.1"/>
    <property type="molecule type" value="Genomic_DNA"/>
</dbReference>
<keyword evidence="2" id="KW-0808">Transferase</keyword>
<dbReference type="InterPro" id="IPR011009">
    <property type="entry name" value="Kinase-like_dom_sf"/>
</dbReference>
<evidence type="ECO:0000256" key="7">
    <source>
        <dbReference type="RuleBase" id="RU000304"/>
    </source>
</evidence>
<feature type="binding site" evidence="6">
    <location>
        <position position="86"/>
    </location>
    <ligand>
        <name>ATP</name>
        <dbReference type="ChEBI" id="CHEBI:30616"/>
    </ligand>
</feature>
<name>A0AAD7KCW5_9AGAR</name>
<evidence type="ECO:0000313" key="10">
    <source>
        <dbReference type="Proteomes" id="UP001215598"/>
    </source>
</evidence>
<dbReference type="Proteomes" id="UP001215598">
    <property type="component" value="Unassembled WGS sequence"/>
</dbReference>
<dbReference type="SMART" id="SM00220">
    <property type="entry name" value="S_TKc"/>
    <property type="match status" value="1"/>
</dbReference>
<comment type="similarity">
    <text evidence="7">Belongs to the protein kinase superfamily.</text>
</comment>
<sequence length="237" mass="27072">MSPLIREQTTRSVPDRFGLEVVCWSMTLIPPQRAETANVPGRRVRRLQRKALIKSRYATILEIGSGSTGTVWKAVDVRSGQFVAVKVTHRSRRKLDHATRVATLTQRIFSRRSWQTGCVDDRLFNNCFRTTSSLFAQLLDWGVSNGIDYLIYPLGGRSLEWLLRSRYLMPLPRAQVQAISWQIAKAVEYLHSMGLVHTDIKPDNIILVDDRTIFVKDVQKDGEFAYRVGLVVVVCRI</sequence>
<dbReference type="PROSITE" id="PS50011">
    <property type="entry name" value="PROTEIN_KINASE_DOM"/>
    <property type="match status" value="1"/>
</dbReference>
<accession>A0AAD7KCW5</accession>
<keyword evidence="5 6" id="KW-0067">ATP-binding</keyword>
<dbReference type="PANTHER" id="PTHR45646">
    <property type="entry name" value="SERINE/THREONINE-PROTEIN KINASE DOA-RELATED"/>
    <property type="match status" value="1"/>
</dbReference>
<evidence type="ECO:0000256" key="3">
    <source>
        <dbReference type="ARBA" id="ARBA00022741"/>
    </source>
</evidence>
<dbReference type="GO" id="GO:0005524">
    <property type="term" value="F:ATP binding"/>
    <property type="evidence" value="ECO:0007669"/>
    <property type="project" value="UniProtKB-UniRule"/>
</dbReference>
<dbReference type="InterPro" id="IPR017441">
    <property type="entry name" value="Protein_kinase_ATP_BS"/>
</dbReference>
<dbReference type="Pfam" id="PF00069">
    <property type="entry name" value="Pkinase"/>
    <property type="match status" value="1"/>
</dbReference>
<dbReference type="SUPFAM" id="SSF56112">
    <property type="entry name" value="Protein kinase-like (PK-like)"/>
    <property type="match status" value="1"/>
</dbReference>
<keyword evidence="4 9" id="KW-0418">Kinase</keyword>
<dbReference type="GO" id="GO:0004674">
    <property type="term" value="F:protein serine/threonine kinase activity"/>
    <property type="evidence" value="ECO:0007669"/>
    <property type="project" value="UniProtKB-KW"/>
</dbReference>
<evidence type="ECO:0000256" key="1">
    <source>
        <dbReference type="ARBA" id="ARBA00022527"/>
    </source>
</evidence>
<dbReference type="GO" id="GO:0005634">
    <property type="term" value="C:nucleus"/>
    <property type="evidence" value="ECO:0007669"/>
    <property type="project" value="TreeGrafter"/>
</dbReference>
<evidence type="ECO:0000256" key="2">
    <source>
        <dbReference type="ARBA" id="ARBA00022679"/>
    </source>
</evidence>
<keyword evidence="10" id="KW-1185">Reference proteome</keyword>
<feature type="domain" description="Protein kinase" evidence="8">
    <location>
        <begin position="57"/>
        <end position="237"/>
    </location>
</feature>
<evidence type="ECO:0000259" key="8">
    <source>
        <dbReference type="PROSITE" id="PS50011"/>
    </source>
</evidence>
<dbReference type="Gene3D" id="3.30.200.20">
    <property type="entry name" value="Phosphorylase Kinase, domain 1"/>
    <property type="match status" value="1"/>
</dbReference>
<dbReference type="AlphaFoldDB" id="A0AAD7KCW5"/>
<reference evidence="9" key="1">
    <citation type="submission" date="2023-03" db="EMBL/GenBank/DDBJ databases">
        <title>Massive genome expansion in bonnet fungi (Mycena s.s.) driven by repeated elements and novel gene families across ecological guilds.</title>
        <authorList>
            <consortium name="Lawrence Berkeley National Laboratory"/>
            <person name="Harder C.B."/>
            <person name="Miyauchi S."/>
            <person name="Viragh M."/>
            <person name="Kuo A."/>
            <person name="Thoen E."/>
            <person name="Andreopoulos B."/>
            <person name="Lu D."/>
            <person name="Skrede I."/>
            <person name="Drula E."/>
            <person name="Henrissat B."/>
            <person name="Morin E."/>
            <person name="Kohler A."/>
            <person name="Barry K."/>
            <person name="LaButti K."/>
            <person name="Morin E."/>
            <person name="Salamov A."/>
            <person name="Lipzen A."/>
            <person name="Mereny Z."/>
            <person name="Hegedus B."/>
            <person name="Baldrian P."/>
            <person name="Stursova M."/>
            <person name="Weitz H."/>
            <person name="Taylor A."/>
            <person name="Grigoriev I.V."/>
            <person name="Nagy L.G."/>
            <person name="Martin F."/>
            <person name="Kauserud H."/>
        </authorList>
    </citation>
    <scope>NUCLEOTIDE SEQUENCE</scope>
    <source>
        <strain evidence="9">CBHHK182m</strain>
    </source>
</reference>
<organism evidence="9 10">
    <name type="scientific">Mycena metata</name>
    <dbReference type="NCBI Taxonomy" id="1033252"/>
    <lineage>
        <taxon>Eukaryota</taxon>
        <taxon>Fungi</taxon>
        <taxon>Dikarya</taxon>
        <taxon>Basidiomycota</taxon>
        <taxon>Agaricomycotina</taxon>
        <taxon>Agaricomycetes</taxon>
        <taxon>Agaricomycetidae</taxon>
        <taxon>Agaricales</taxon>
        <taxon>Marasmiineae</taxon>
        <taxon>Mycenaceae</taxon>
        <taxon>Mycena</taxon>
    </lineage>
</organism>
<dbReference type="InterPro" id="IPR008271">
    <property type="entry name" value="Ser/Thr_kinase_AS"/>
</dbReference>
<keyword evidence="3 6" id="KW-0547">Nucleotide-binding</keyword>
<dbReference type="InterPro" id="IPR051175">
    <property type="entry name" value="CLK_kinases"/>
</dbReference>
<evidence type="ECO:0000256" key="5">
    <source>
        <dbReference type="ARBA" id="ARBA00022840"/>
    </source>
</evidence>
<comment type="caution">
    <text evidence="9">The sequence shown here is derived from an EMBL/GenBank/DDBJ whole genome shotgun (WGS) entry which is preliminary data.</text>
</comment>
<proteinExistence type="inferred from homology"/>
<dbReference type="PROSITE" id="PS00107">
    <property type="entry name" value="PROTEIN_KINASE_ATP"/>
    <property type="match status" value="1"/>
</dbReference>